<organism evidence="6 7">
    <name type="scientific">Kribbella deserti</name>
    <dbReference type="NCBI Taxonomy" id="1926257"/>
    <lineage>
        <taxon>Bacteria</taxon>
        <taxon>Bacillati</taxon>
        <taxon>Actinomycetota</taxon>
        <taxon>Actinomycetes</taxon>
        <taxon>Propionibacteriales</taxon>
        <taxon>Kribbellaceae</taxon>
        <taxon>Kribbella</taxon>
    </lineage>
</organism>
<dbReference type="InterPro" id="IPR046335">
    <property type="entry name" value="LacI/GalR-like_sensor"/>
</dbReference>
<dbReference type="PANTHER" id="PTHR30146">
    <property type="entry name" value="LACI-RELATED TRANSCRIPTIONAL REPRESSOR"/>
    <property type="match status" value="1"/>
</dbReference>
<dbReference type="RefSeq" id="WP_380052817.1">
    <property type="nucleotide sequence ID" value="NZ_JBHLTC010000036.1"/>
</dbReference>
<dbReference type="Pfam" id="PF13377">
    <property type="entry name" value="Peripla_BP_3"/>
    <property type="match status" value="1"/>
</dbReference>
<evidence type="ECO:0000313" key="7">
    <source>
        <dbReference type="Proteomes" id="UP001589890"/>
    </source>
</evidence>
<dbReference type="SMART" id="SM00354">
    <property type="entry name" value="HTH_LACI"/>
    <property type="match status" value="1"/>
</dbReference>
<dbReference type="SUPFAM" id="SSF47413">
    <property type="entry name" value="lambda repressor-like DNA-binding domains"/>
    <property type="match status" value="1"/>
</dbReference>
<sequence length="352" mass="37270">MDSGTGRGSGRPARQADIAAAAGVSQTTVSLVLAGNRDGVRLSETTRQRVLKAAEKLGYVPDPVATRLASSRNHMLGVYTFASAFPTDVDGFYYPILVGVEEEAAALGQDLVLFTGTGGADARAHDRTAIRRTRVTDGCLFFGRHIPEEPIDWLLGSGFPLVYIGRRDELDGRIPFAGVDYVTASGAVVDRLIAQGHRSLRYLRENDDAPSSTDRETGVLDAVRRAGLPTAKVVVRREADDVGPDLVGGWRQAGVTALIVEETDTGSLAKALIAAIDAAGLSCPDDLSLAVLGRSPALPEASGFEVPRRELGRRAVRLLVDQITTAPGKRPTVQELLPCRPITGTTIGPVPG</sequence>
<protein>
    <submittedName>
        <fullName evidence="6">LacI family DNA-binding transcriptional regulator</fullName>
    </submittedName>
</protein>
<reference evidence="6 7" key="1">
    <citation type="submission" date="2024-09" db="EMBL/GenBank/DDBJ databases">
        <authorList>
            <person name="Sun Q."/>
            <person name="Mori K."/>
        </authorList>
    </citation>
    <scope>NUCLEOTIDE SEQUENCE [LARGE SCALE GENOMIC DNA]</scope>
    <source>
        <strain evidence="6 7">CGMCC 1.15906</strain>
    </source>
</reference>
<dbReference type="PANTHER" id="PTHR30146:SF148">
    <property type="entry name" value="HTH-TYPE TRANSCRIPTIONAL REPRESSOR PURR-RELATED"/>
    <property type="match status" value="1"/>
</dbReference>
<keyword evidence="1" id="KW-0678">Repressor</keyword>
<gene>
    <name evidence="6" type="ORF">ACFFGN_26855</name>
</gene>
<dbReference type="Gene3D" id="3.40.50.2300">
    <property type="match status" value="2"/>
</dbReference>
<keyword evidence="3 6" id="KW-0238">DNA-binding</keyword>
<dbReference type="InterPro" id="IPR000843">
    <property type="entry name" value="HTH_LacI"/>
</dbReference>
<proteinExistence type="predicted"/>
<dbReference type="GO" id="GO:0003677">
    <property type="term" value="F:DNA binding"/>
    <property type="evidence" value="ECO:0007669"/>
    <property type="project" value="UniProtKB-KW"/>
</dbReference>
<evidence type="ECO:0000256" key="3">
    <source>
        <dbReference type="ARBA" id="ARBA00023125"/>
    </source>
</evidence>
<dbReference type="CDD" id="cd06267">
    <property type="entry name" value="PBP1_LacI_sugar_binding-like"/>
    <property type="match status" value="1"/>
</dbReference>
<dbReference type="InterPro" id="IPR028082">
    <property type="entry name" value="Peripla_BP_I"/>
</dbReference>
<dbReference type="PROSITE" id="PS50932">
    <property type="entry name" value="HTH_LACI_2"/>
    <property type="match status" value="1"/>
</dbReference>
<dbReference type="SUPFAM" id="SSF53822">
    <property type="entry name" value="Periplasmic binding protein-like I"/>
    <property type="match status" value="1"/>
</dbReference>
<dbReference type="InterPro" id="IPR010982">
    <property type="entry name" value="Lambda_DNA-bd_dom_sf"/>
</dbReference>
<dbReference type="Gene3D" id="1.10.260.40">
    <property type="entry name" value="lambda repressor-like DNA-binding domains"/>
    <property type="match status" value="1"/>
</dbReference>
<evidence type="ECO:0000259" key="5">
    <source>
        <dbReference type="PROSITE" id="PS50932"/>
    </source>
</evidence>
<dbReference type="Proteomes" id="UP001589890">
    <property type="component" value="Unassembled WGS sequence"/>
</dbReference>
<keyword evidence="7" id="KW-1185">Reference proteome</keyword>
<keyword evidence="2" id="KW-0805">Transcription regulation</keyword>
<keyword evidence="4" id="KW-0804">Transcription</keyword>
<accession>A0ABV6QU70</accession>
<dbReference type="EMBL" id="JBHLTC010000036">
    <property type="protein sequence ID" value="MFC0627723.1"/>
    <property type="molecule type" value="Genomic_DNA"/>
</dbReference>
<evidence type="ECO:0000256" key="2">
    <source>
        <dbReference type="ARBA" id="ARBA00023015"/>
    </source>
</evidence>
<evidence type="ECO:0000313" key="6">
    <source>
        <dbReference type="EMBL" id="MFC0627723.1"/>
    </source>
</evidence>
<dbReference type="Pfam" id="PF00356">
    <property type="entry name" value="LacI"/>
    <property type="match status" value="1"/>
</dbReference>
<feature type="domain" description="HTH lacI-type" evidence="5">
    <location>
        <begin position="13"/>
        <end position="70"/>
    </location>
</feature>
<comment type="caution">
    <text evidence="6">The sequence shown here is derived from an EMBL/GenBank/DDBJ whole genome shotgun (WGS) entry which is preliminary data.</text>
</comment>
<dbReference type="CDD" id="cd01392">
    <property type="entry name" value="HTH_LacI"/>
    <property type="match status" value="1"/>
</dbReference>
<evidence type="ECO:0000256" key="1">
    <source>
        <dbReference type="ARBA" id="ARBA00022491"/>
    </source>
</evidence>
<name>A0ABV6QU70_9ACTN</name>
<evidence type="ECO:0000256" key="4">
    <source>
        <dbReference type="ARBA" id="ARBA00023163"/>
    </source>
</evidence>